<reference evidence="4" key="3">
    <citation type="submission" date="2011-03" db="EMBL/GenBank/DDBJ databases">
        <title>Annotation of Magnaporthe poae ATCC 64411.</title>
        <authorList>
            <person name="Ma L.-J."/>
            <person name="Dead R."/>
            <person name="Young S.K."/>
            <person name="Zeng Q."/>
            <person name="Gargeya S."/>
            <person name="Fitzgerald M."/>
            <person name="Haas B."/>
            <person name="Abouelleil A."/>
            <person name="Alvarado L."/>
            <person name="Arachchi H.M."/>
            <person name="Berlin A."/>
            <person name="Brown A."/>
            <person name="Chapman S.B."/>
            <person name="Chen Z."/>
            <person name="Dunbar C."/>
            <person name="Freedman E."/>
            <person name="Gearin G."/>
            <person name="Gellesch M."/>
            <person name="Goldberg J."/>
            <person name="Griggs A."/>
            <person name="Gujja S."/>
            <person name="Heiman D."/>
            <person name="Howarth C."/>
            <person name="Larson L."/>
            <person name="Lui A."/>
            <person name="MacDonald P.J.P."/>
            <person name="Mehta T."/>
            <person name="Montmayeur A."/>
            <person name="Murphy C."/>
            <person name="Neiman D."/>
            <person name="Pearson M."/>
            <person name="Priest M."/>
            <person name="Roberts A."/>
            <person name="Saif S."/>
            <person name="Shea T."/>
            <person name="Shenoy N."/>
            <person name="Sisk P."/>
            <person name="Stolte C."/>
            <person name="Sykes S."/>
            <person name="Yandava C."/>
            <person name="Wortman J."/>
            <person name="Nusbaum C."/>
            <person name="Birren B."/>
        </authorList>
    </citation>
    <scope>NUCLEOTIDE SEQUENCE</scope>
    <source>
        <strain evidence="4">ATCC 64411</strain>
    </source>
</reference>
<dbReference type="EnsemblFungi" id="MAPG_09509T0">
    <property type="protein sequence ID" value="MAPG_09509T0"/>
    <property type="gene ID" value="MAPG_09509"/>
</dbReference>
<dbReference type="OrthoDB" id="4851685at2759"/>
<dbReference type="GO" id="GO:0031177">
    <property type="term" value="F:phosphopantetheine binding"/>
    <property type="evidence" value="ECO:0007669"/>
    <property type="project" value="InterPro"/>
</dbReference>
<dbReference type="InterPro" id="IPR020806">
    <property type="entry name" value="PKS_PP-bd"/>
</dbReference>
<keyword evidence="6" id="KW-1185">Reference proteome</keyword>
<dbReference type="EMBL" id="ADBL01002430">
    <property type="status" value="NOT_ANNOTATED_CDS"/>
    <property type="molecule type" value="Genomic_DNA"/>
</dbReference>
<dbReference type="Proteomes" id="UP000011715">
    <property type="component" value="Unassembled WGS sequence"/>
</dbReference>
<evidence type="ECO:0000313" key="4">
    <source>
        <dbReference type="EMBL" id="KLU90984.1"/>
    </source>
</evidence>
<organism evidence="5 6">
    <name type="scientific">Magnaporthiopsis poae (strain ATCC 64411 / 73-15)</name>
    <name type="common">Kentucky bluegrass fungus</name>
    <name type="synonym">Magnaporthe poae</name>
    <dbReference type="NCBI Taxonomy" id="644358"/>
    <lineage>
        <taxon>Eukaryota</taxon>
        <taxon>Fungi</taxon>
        <taxon>Dikarya</taxon>
        <taxon>Ascomycota</taxon>
        <taxon>Pezizomycotina</taxon>
        <taxon>Sordariomycetes</taxon>
        <taxon>Sordariomycetidae</taxon>
        <taxon>Magnaporthales</taxon>
        <taxon>Magnaporthaceae</taxon>
        <taxon>Magnaporthiopsis</taxon>
    </lineage>
</organism>
<dbReference type="EMBL" id="GL876976">
    <property type="protein sequence ID" value="KLU90984.1"/>
    <property type="molecule type" value="Genomic_DNA"/>
</dbReference>
<gene>
    <name evidence="4" type="ORF">MAPG_09509</name>
</gene>
<evidence type="ECO:0000313" key="5">
    <source>
        <dbReference type="EnsemblFungi" id="MAPG_09509T0"/>
    </source>
</evidence>
<evidence type="ECO:0000256" key="2">
    <source>
        <dbReference type="ARBA" id="ARBA00022553"/>
    </source>
</evidence>
<keyword evidence="2" id="KW-0597">Phosphoprotein</keyword>
<dbReference type="Gene3D" id="1.10.1200.10">
    <property type="entry name" value="ACP-like"/>
    <property type="match status" value="1"/>
</dbReference>
<feature type="domain" description="Carrier" evidence="3">
    <location>
        <begin position="1"/>
        <end position="62"/>
    </location>
</feature>
<dbReference type="VEuPathDB" id="FungiDB:MAPG_09509"/>
<dbReference type="SUPFAM" id="SSF47336">
    <property type="entry name" value="ACP-like"/>
    <property type="match status" value="1"/>
</dbReference>
<reference evidence="5" key="5">
    <citation type="submission" date="2015-06" db="UniProtKB">
        <authorList>
            <consortium name="EnsemblFungi"/>
        </authorList>
    </citation>
    <scope>IDENTIFICATION</scope>
    <source>
        <strain evidence="5">ATCC 64411</strain>
    </source>
</reference>
<reference evidence="6" key="2">
    <citation type="submission" date="2010-05" db="EMBL/GenBank/DDBJ databases">
        <title>The genome sequence of Magnaporthe poae strain ATCC 64411.</title>
        <authorList>
            <person name="Ma L.-J."/>
            <person name="Dead R."/>
            <person name="Young S."/>
            <person name="Zeng Q."/>
            <person name="Koehrsen M."/>
            <person name="Alvarado L."/>
            <person name="Berlin A."/>
            <person name="Chapman S.B."/>
            <person name="Chen Z."/>
            <person name="Freedman E."/>
            <person name="Gellesch M."/>
            <person name="Goldberg J."/>
            <person name="Griggs A."/>
            <person name="Gujja S."/>
            <person name="Heilman E.R."/>
            <person name="Heiman D."/>
            <person name="Hepburn T."/>
            <person name="Howarth C."/>
            <person name="Jen D."/>
            <person name="Larson L."/>
            <person name="Mehta T."/>
            <person name="Neiman D."/>
            <person name="Pearson M."/>
            <person name="Roberts A."/>
            <person name="Saif S."/>
            <person name="Shea T."/>
            <person name="Shenoy N."/>
            <person name="Sisk P."/>
            <person name="Stolte C."/>
            <person name="Sykes S."/>
            <person name="Walk T."/>
            <person name="White J."/>
            <person name="Yandava C."/>
            <person name="Haas B."/>
            <person name="Nusbaum C."/>
            <person name="Birren B."/>
        </authorList>
    </citation>
    <scope>NUCLEOTIDE SEQUENCE [LARGE SCALE GENOMIC DNA]</scope>
    <source>
        <strain evidence="6">ATCC 64411 / 73-15</strain>
    </source>
</reference>
<keyword evidence="1" id="KW-0596">Phosphopantetheine</keyword>
<evidence type="ECO:0000256" key="1">
    <source>
        <dbReference type="ARBA" id="ARBA00022450"/>
    </source>
</evidence>
<evidence type="ECO:0000313" key="6">
    <source>
        <dbReference type="Proteomes" id="UP000011715"/>
    </source>
</evidence>
<reference evidence="5" key="4">
    <citation type="journal article" date="2015" name="G3 (Bethesda)">
        <title>Genome sequences of three phytopathogenic species of the Magnaporthaceae family of fungi.</title>
        <authorList>
            <person name="Okagaki L.H."/>
            <person name="Nunes C.C."/>
            <person name="Sailsbery J."/>
            <person name="Clay B."/>
            <person name="Brown D."/>
            <person name="John T."/>
            <person name="Oh Y."/>
            <person name="Young N."/>
            <person name="Fitzgerald M."/>
            <person name="Haas B.J."/>
            <person name="Zeng Q."/>
            <person name="Young S."/>
            <person name="Adiconis X."/>
            <person name="Fan L."/>
            <person name="Levin J.Z."/>
            <person name="Mitchell T.K."/>
            <person name="Okubara P.A."/>
            <person name="Farman M.L."/>
            <person name="Kohn L.M."/>
            <person name="Birren B."/>
            <person name="Ma L.-J."/>
            <person name="Dean R.A."/>
        </authorList>
    </citation>
    <scope>NUCLEOTIDE SEQUENCE</scope>
    <source>
        <strain evidence="5">ATCC 64411 / 73-15</strain>
    </source>
</reference>
<name>A0A0C4EA51_MAGP6</name>
<sequence length="71" mass="7737">MTMMDRSEVSPDTPLAAFSLDSLVSVELRNWIRRETAVDLPLSGIMQAESLRAMATEILAQRAKADAAAES</sequence>
<protein>
    <recommendedName>
        <fullName evidence="3">Carrier domain-containing protein</fullName>
    </recommendedName>
</protein>
<dbReference type="STRING" id="644358.A0A0C4EA51"/>
<proteinExistence type="predicted"/>
<dbReference type="AlphaFoldDB" id="A0A0C4EA51"/>
<dbReference type="PROSITE" id="PS50075">
    <property type="entry name" value="CARRIER"/>
    <property type="match status" value="1"/>
</dbReference>
<dbReference type="InterPro" id="IPR036736">
    <property type="entry name" value="ACP-like_sf"/>
</dbReference>
<accession>A0A0C4EA51</accession>
<dbReference type="Pfam" id="PF00550">
    <property type="entry name" value="PP-binding"/>
    <property type="match status" value="1"/>
</dbReference>
<reference evidence="4" key="1">
    <citation type="submission" date="2010-05" db="EMBL/GenBank/DDBJ databases">
        <title>The Genome Sequence of Magnaporthe poae strain ATCC 64411.</title>
        <authorList>
            <consortium name="The Broad Institute Genome Sequencing Platform"/>
            <consortium name="Broad Institute Genome Sequencing Center for Infectious Disease"/>
            <person name="Ma L.-J."/>
            <person name="Dead R."/>
            <person name="Young S."/>
            <person name="Zeng Q."/>
            <person name="Koehrsen M."/>
            <person name="Alvarado L."/>
            <person name="Berlin A."/>
            <person name="Chapman S.B."/>
            <person name="Chen Z."/>
            <person name="Freedman E."/>
            <person name="Gellesch M."/>
            <person name="Goldberg J."/>
            <person name="Griggs A."/>
            <person name="Gujja S."/>
            <person name="Heilman E.R."/>
            <person name="Heiman D."/>
            <person name="Hepburn T."/>
            <person name="Howarth C."/>
            <person name="Jen D."/>
            <person name="Larson L."/>
            <person name="Mehta T."/>
            <person name="Neiman D."/>
            <person name="Pearson M."/>
            <person name="Roberts A."/>
            <person name="Saif S."/>
            <person name="Shea T."/>
            <person name="Shenoy N."/>
            <person name="Sisk P."/>
            <person name="Stolte C."/>
            <person name="Sykes S."/>
            <person name="Walk T."/>
            <person name="White J."/>
            <person name="Yandava C."/>
            <person name="Haas B."/>
            <person name="Nusbaum C."/>
            <person name="Birren B."/>
        </authorList>
    </citation>
    <scope>NUCLEOTIDE SEQUENCE</scope>
    <source>
        <strain evidence="4">ATCC 64411</strain>
    </source>
</reference>
<dbReference type="SMART" id="SM00823">
    <property type="entry name" value="PKS_PP"/>
    <property type="match status" value="1"/>
</dbReference>
<evidence type="ECO:0000259" key="3">
    <source>
        <dbReference type="PROSITE" id="PS50075"/>
    </source>
</evidence>
<dbReference type="InterPro" id="IPR009081">
    <property type="entry name" value="PP-bd_ACP"/>
</dbReference>